<name>A0ACC1IXK1_9FUNG</name>
<proteinExistence type="predicted"/>
<sequence>MDTPKESTSKTSHQHTMSLGGDTLNGVPIETRRMIDAAVSSTDDPLTPSLTFRVLLLGAIFSAALAFVNVYYWFRSNPITLGIPVVQLLSLPAGWLLSFILPTRQFNTFGFRWSLNPGPFSTKEHVLISVMANASTGVAYALDIIVIRRFWIGNPLTFGSGVLLALTSQLIGYSYSGLFHRFLVEPEAMAWPSTLVNVALFKTLQSTIAPRHANRSTSSDNVDKTQETVASGDETPVEPEQTTWKISRLTLFWIAFTLSFVFYFIPGWFFTTLTMIPILCFIAPNNIYANQLGDGYNGLGMLAFSLDWSTISNTYTGSPLATP</sequence>
<gene>
    <name evidence="1" type="ORF">FBU59_007338</name>
</gene>
<feature type="non-terminal residue" evidence="1">
    <location>
        <position position="323"/>
    </location>
</feature>
<evidence type="ECO:0000313" key="2">
    <source>
        <dbReference type="Proteomes" id="UP001150603"/>
    </source>
</evidence>
<accession>A0ACC1IXK1</accession>
<comment type="caution">
    <text evidence="1">The sequence shown here is derived from an EMBL/GenBank/DDBJ whole genome shotgun (WGS) entry which is preliminary data.</text>
</comment>
<dbReference type="Proteomes" id="UP001150603">
    <property type="component" value="Unassembled WGS sequence"/>
</dbReference>
<protein>
    <submittedName>
        <fullName evidence="1">Uncharacterized protein</fullName>
    </submittedName>
</protein>
<reference evidence="1" key="1">
    <citation type="submission" date="2022-07" db="EMBL/GenBank/DDBJ databases">
        <title>Phylogenomic reconstructions and comparative analyses of Kickxellomycotina fungi.</title>
        <authorList>
            <person name="Reynolds N.K."/>
            <person name="Stajich J.E."/>
            <person name="Barry K."/>
            <person name="Grigoriev I.V."/>
            <person name="Crous P."/>
            <person name="Smith M.E."/>
        </authorList>
    </citation>
    <scope>NUCLEOTIDE SEQUENCE</scope>
    <source>
        <strain evidence="1">NRRL 5244</strain>
    </source>
</reference>
<organism evidence="1 2">
    <name type="scientific">Linderina macrospora</name>
    <dbReference type="NCBI Taxonomy" id="4868"/>
    <lineage>
        <taxon>Eukaryota</taxon>
        <taxon>Fungi</taxon>
        <taxon>Fungi incertae sedis</taxon>
        <taxon>Zoopagomycota</taxon>
        <taxon>Kickxellomycotina</taxon>
        <taxon>Kickxellomycetes</taxon>
        <taxon>Kickxellales</taxon>
        <taxon>Kickxellaceae</taxon>
        <taxon>Linderina</taxon>
    </lineage>
</organism>
<keyword evidence="2" id="KW-1185">Reference proteome</keyword>
<dbReference type="EMBL" id="JANBPW010006984">
    <property type="protein sequence ID" value="KAJ1926191.1"/>
    <property type="molecule type" value="Genomic_DNA"/>
</dbReference>
<evidence type="ECO:0000313" key="1">
    <source>
        <dbReference type="EMBL" id="KAJ1926191.1"/>
    </source>
</evidence>